<proteinExistence type="predicted"/>
<sequence>MIVFFPDNIIYWFKAPIELHRRLPSHIDWTQTLAENTNLAISSLISQLCVTPQTQFKRVHCKYEFEYLQQHSLLNYQSHNHSVVCQNVFNTLFVSRSLTTQTIFPGANFTSVLVYLVQLFRQMFIVGVFLE</sequence>
<keyword evidence="3" id="KW-1185">Reference proteome</keyword>
<name>A0AA86Q8I0_9EUKA</name>
<comment type="caution">
    <text evidence="1">The sequence shown here is derived from an EMBL/GenBank/DDBJ whole genome shotgun (WGS) entry which is preliminary data.</text>
</comment>
<dbReference type="EMBL" id="CAXDID020000144">
    <property type="protein sequence ID" value="CAL6039889.1"/>
    <property type="molecule type" value="Genomic_DNA"/>
</dbReference>
<reference evidence="2 3" key="2">
    <citation type="submission" date="2024-07" db="EMBL/GenBank/DDBJ databases">
        <authorList>
            <person name="Akdeniz Z."/>
        </authorList>
    </citation>
    <scope>NUCLEOTIDE SEQUENCE [LARGE SCALE GENOMIC DNA]</scope>
</reference>
<dbReference type="Proteomes" id="UP001642409">
    <property type="component" value="Unassembled WGS sequence"/>
</dbReference>
<evidence type="ECO:0000313" key="1">
    <source>
        <dbReference type="EMBL" id="CAI9948137.1"/>
    </source>
</evidence>
<dbReference type="EMBL" id="CATOUU010000787">
    <property type="protein sequence ID" value="CAI9948137.1"/>
    <property type="molecule type" value="Genomic_DNA"/>
</dbReference>
<evidence type="ECO:0000313" key="2">
    <source>
        <dbReference type="EMBL" id="CAL6039889.1"/>
    </source>
</evidence>
<dbReference type="AlphaFoldDB" id="A0AA86Q8I0"/>
<reference evidence="1" key="1">
    <citation type="submission" date="2023-06" db="EMBL/GenBank/DDBJ databases">
        <authorList>
            <person name="Kurt Z."/>
        </authorList>
    </citation>
    <scope>NUCLEOTIDE SEQUENCE</scope>
</reference>
<organism evidence="1">
    <name type="scientific">Hexamita inflata</name>
    <dbReference type="NCBI Taxonomy" id="28002"/>
    <lineage>
        <taxon>Eukaryota</taxon>
        <taxon>Metamonada</taxon>
        <taxon>Diplomonadida</taxon>
        <taxon>Hexamitidae</taxon>
        <taxon>Hexamitinae</taxon>
        <taxon>Hexamita</taxon>
    </lineage>
</organism>
<gene>
    <name evidence="1" type="ORF">HINF_LOCUS35782</name>
    <name evidence="2" type="ORF">HINF_LOCUS38067</name>
</gene>
<accession>A0AA86Q8I0</accession>
<evidence type="ECO:0000313" key="3">
    <source>
        <dbReference type="Proteomes" id="UP001642409"/>
    </source>
</evidence>
<protein>
    <submittedName>
        <fullName evidence="2">Hypothetical_protein</fullName>
    </submittedName>
</protein>